<dbReference type="EMBL" id="CP006939">
    <property type="protein sequence ID" value="AHC13846.1"/>
    <property type="molecule type" value="Genomic_DNA"/>
</dbReference>
<dbReference type="PATRIC" id="fig|1307761.3.peg.414"/>
<evidence type="ECO:0000259" key="4">
    <source>
        <dbReference type="PROSITE" id="PS52004"/>
    </source>
</evidence>
<proteinExistence type="inferred from homology"/>
<dbReference type="STRING" id="1307761.L21SP2_0414"/>
<dbReference type="Pfam" id="PF00109">
    <property type="entry name" value="ketoacyl-synt"/>
    <property type="match status" value="1"/>
</dbReference>
<dbReference type="InterPro" id="IPR018201">
    <property type="entry name" value="Ketoacyl_synth_AS"/>
</dbReference>
<dbReference type="PANTHER" id="PTHR11712">
    <property type="entry name" value="POLYKETIDE SYNTHASE-RELATED"/>
    <property type="match status" value="1"/>
</dbReference>
<gene>
    <name evidence="5" type="ORF">L21SP2_0414</name>
</gene>
<dbReference type="Gene3D" id="3.40.47.10">
    <property type="match status" value="2"/>
</dbReference>
<dbReference type="SMART" id="SM00825">
    <property type="entry name" value="PKS_KS"/>
    <property type="match status" value="1"/>
</dbReference>
<dbReference type="RefSeq" id="WP_024266778.1">
    <property type="nucleotide sequence ID" value="NC_023035.1"/>
</dbReference>
<reference evidence="5 6" key="1">
    <citation type="journal article" date="2015" name="Stand. Genomic Sci.">
        <title>Complete genome sequence and description of Salinispira pacifica gen. nov., sp. nov., a novel spirochaete isolated form a hypersaline microbial mat.</title>
        <authorList>
            <person name="Ben Hania W."/>
            <person name="Joseph M."/>
            <person name="Schumann P."/>
            <person name="Bunk B."/>
            <person name="Fiebig A."/>
            <person name="Sproer C."/>
            <person name="Klenk H.P."/>
            <person name="Fardeau M.L."/>
            <person name="Spring S."/>
        </authorList>
    </citation>
    <scope>NUCLEOTIDE SEQUENCE [LARGE SCALE GENOMIC DNA]</scope>
    <source>
        <strain evidence="5 6">L21-RPul-D2</strain>
    </source>
</reference>
<dbReference type="PROSITE" id="PS52004">
    <property type="entry name" value="KS3_2"/>
    <property type="match status" value="1"/>
</dbReference>
<dbReference type="KEGG" id="slr:L21SP2_0414"/>
<dbReference type="EC" id="2.3.1.41" evidence="5"/>
<dbReference type="HOGENOM" id="CLU_000022_69_2_12"/>
<dbReference type="CDD" id="cd00834">
    <property type="entry name" value="KAS_I_II"/>
    <property type="match status" value="1"/>
</dbReference>
<dbReference type="GO" id="GO:0005829">
    <property type="term" value="C:cytosol"/>
    <property type="evidence" value="ECO:0007669"/>
    <property type="project" value="TreeGrafter"/>
</dbReference>
<dbReference type="eggNOG" id="COG0304">
    <property type="taxonomic scope" value="Bacteria"/>
</dbReference>
<dbReference type="Pfam" id="PF02801">
    <property type="entry name" value="Ketoacyl-synt_C"/>
    <property type="match status" value="1"/>
</dbReference>
<comment type="similarity">
    <text evidence="1 3">Belongs to the thiolase-like superfamily. Beta-ketoacyl-ACP synthases family.</text>
</comment>
<dbReference type="GO" id="GO:0004315">
    <property type="term" value="F:3-oxoacyl-[acyl-carrier-protein] synthase activity"/>
    <property type="evidence" value="ECO:0007669"/>
    <property type="project" value="UniProtKB-EC"/>
</dbReference>
<evidence type="ECO:0000256" key="1">
    <source>
        <dbReference type="ARBA" id="ARBA00008467"/>
    </source>
</evidence>
<dbReference type="Proteomes" id="UP000018680">
    <property type="component" value="Chromosome"/>
</dbReference>
<evidence type="ECO:0000256" key="2">
    <source>
        <dbReference type="ARBA" id="ARBA00022679"/>
    </source>
</evidence>
<dbReference type="SUPFAM" id="SSF53901">
    <property type="entry name" value="Thiolase-like"/>
    <property type="match status" value="2"/>
</dbReference>
<dbReference type="InterPro" id="IPR000794">
    <property type="entry name" value="Beta-ketoacyl_synthase"/>
</dbReference>
<evidence type="ECO:0000256" key="3">
    <source>
        <dbReference type="RuleBase" id="RU003694"/>
    </source>
</evidence>
<protein>
    <submittedName>
        <fullName evidence="5">3-oxoacyl-[acyl-carrier-protein] synthase, KASII</fullName>
        <ecNumber evidence="5">2.3.1.41</ecNumber>
    </submittedName>
</protein>
<keyword evidence="6" id="KW-1185">Reference proteome</keyword>
<keyword evidence="5" id="KW-0012">Acyltransferase</keyword>
<dbReference type="InterPro" id="IPR014030">
    <property type="entry name" value="Ketoacyl_synth_N"/>
</dbReference>
<dbReference type="OrthoDB" id="9805460at2"/>
<keyword evidence="2 3" id="KW-0808">Transferase</keyword>
<dbReference type="AlphaFoldDB" id="V5WF91"/>
<dbReference type="GO" id="GO:0006633">
    <property type="term" value="P:fatty acid biosynthetic process"/>
    <property type="evidence" value="ECO:0007669"/>
    <property type="project" value="InterPro"/>
</dbReference>
<name>V5WF91_9SPIO</name>
<evidence type="ECO:0000313" key="5">
    <source>
        <dbReference type="EMBL" id="AHC13846.1"/>
    </source>
</evidence>
<organism evidence="5 6">
    <name type="scientific">Salinispira pacifica</name>
    <dbReference type="NCBI Taxonomy" id="1307761"/>
    <lineage>
        <taxon>Bacteria</taxon>
        <taxon>Pseudomonadati</taxon>
        <taxon>Spirochaetota</taxon>
        <taxon>Spirochaetia</taxon>
        <taxon>Spirochaetales</taxon>
        <taxon>Spirochaetaceae</taxon>
        <taxon>Salinispira</taxon>
    </lineage>
</organism>
<dbReference type="InterPro" id="IPR016039">
    <property type="entry name" value="Thiolase-like"/>
</dbReference>
<dbReference type="InterPro" id="IPR020841">
    <property type="entry name" value="PKS_Beta-ketoAc_synthase_dom"/>
</dbReference>
<dbReference type="PANTHER" id="PTHR11712:SF336">
    <property type="entry name" value="3-OXOACYL-[ACYL-CARRIER-PROTEIN] SYNTHASE, MITOCHONDRIAL"/>
    <property type="match status" value="1"/>
</dbReference>
<evidence type="ECO:0000313" key="6">
    <source>
        <dbReference type="Proteomes" id="UP000018680"/>
    </source>
</evidence>
<sequence>MNKQRIVITGMATINPLGDTVEEYYQNLLAGKSGVKKWESLDLAKCENRVGGDLGDYDTKAALERLKEGIGEAKFKKLRKLFRSATFSSKTAVLTSQNAWLDAGLEGVEIDPYITMVVVAGHNLNSKYINRLSKQYEEEPEYMDPLSSVEAIDNNVPALISEVLKVHGPSYTVGGACASGNLALRDAVRDIRSGEVERAVVTGALFDVAEPDIQASVIINSVVMDKELNEHPETACRPFDTRRNGFVYSHGSAALVVESLESALARGAHIHAEVLSVRANANANHLPMPGAQHQAWVMRKVLEDAGVKPGQVEYANCHATGTPAGDKQEIYALREVFGDHLKEMKINAPKSMLGHTCWASPLVETIGGIMQMNNSRLHPTINVDAQDPEIEADVCADGPVDWEVNYMLKNSFGFGGLNCCSLIKKWEGA</sequence>
<accession>V5WF91</accession>
<dbReference type="PROSITE" id="PS00606">
    <property type="entry name" value="KS3_1"/>
    <property type="match status" value="1"/>
</dbReference>
<dbReference type="InterPro" id="IPR014031">
    <property type="entry name" value="Ketoacyl_synth_C"/>
</dbReference>
<feature type="domain" description="Ketosynthase family 3 (KS3)" evidence="4">
    <location>
        <begin position="3"/>
        <end position="425"/>
    </location>
</feature>